<dbReference type="InterPro" id="IPR050109">
    <property type="entry name" value="HTH-type_TetR-like_transc_reg"/>
</dbReference>
<feature type="DNA-binding region" description="H-T-H motif" evidence="2">
    <location>
        <begin position="47"/>
        <end position="66"/>
    </location>
</feature>
<feature type="domain" description="HTH tetR-type" evidence="3">
    <location>
        <begin position="24"/>
        <end position="84"/>
    </location>
</feature>
<accession>A0A501XR69</accession>
<evidence type="ECO:0000259" key="3">
    <source>
        <dbReference type="PROSITE" id="PS50977"/>
    </source>
</evidence>
<dbReference type="PANTHER" id="PTHR30055:SF146">
    <property type="entry name" value="HTH-TYPE TRANSCRIPTIONAL DUAL REGULATOR CECR"/>
    <property type="match status" value="1"/>
</dbReference>
<proteinExistence type="predicted"/>
<dbReference type="Pfam" id="PF00440">
    <property type="entry name" value="TetR_N"/>
    <property type="match status" value="1"/>
</dbReference>
<dbReference type="EMBL" id="VFSU01000014">
    <property type="protein sequence ID" value="TPE63060.1"/>
    <property type="molecule type" value="Genomic_DNA"/>
</dbReference>
<evidence type="ECO:0000256" key="1">
    <source>
        <dbReference type="ARBA" id="ARBA00023125"/>
    </source>
</evidence>
<gene>
    <name evidence="4" type="ORF">FJQ54_04565</name>
</gene>
<dbReference type="RefSeq" id="WP_140927244.1">
    <property type="nucleotide sequence ID" value="NZ_VFSU01000014.1"/>
</dbReference>
<dbReference type="PROSITE" id="PS50977">
    <property type="entry name" value="HTH_TETR_2"/>
    <property type="match status" value="1"/>
</dbReference>
<sequence length="222" mass="24607">MTVVNAVEQIRSSKGGRPTREAAAELGERILDIALEHFLRYGFEGASMDAIAADVQVSKRTLYQRHQSKKGLLLSVRERERHVYRAIVNIPLPRGSVRQQIGMLAHNILDAILNARALGFMKLAQEIRRAEPGLVEDGAFEAMTSYWAGAFRSVLSRDPMLADYEPDRLQSVASVLFDALVTVPFARTTIVGNLEDSKQARSIEIERVLDVLAGGIPSLQRP</sequence>
<reference evidence="4 5" key="1">
    <citation type="submission" date="2019-06" db="EMBL/GenBank/DDBJ databases">
        <authorList>
            <person name="Lee I."/>
            <person name="Jang G.I."/>
            <person name="Hwang C.Y."/>
        </authorList>
    </citation>
    <scope>NUCLEOTIDE SEQUENCE [LARGE SCALE GENOMIC DNA]</scope>
    <source>
        <strain evidence="4 5">PAMC 28131</strain>
    </source>
</reference>
<dbReference type="OrthoDB" id="5292901at2"/>
<dbReference type="InterPro" id="IPR001647">
    <property type="entry name" value="HTH_TetR"/>
</dbReference>
<evidence type="ECO:0000256" key="2">
    <source>
        <dbReference type="PROSITE-ProRule" id="PRU00335"/>
    </source>
</evidence>
<dbReference type="SUPFAM" id="SSF46689">
    <property type="entry name" value="Homeodomain-like"/>
    <property type="match status" value="1"/>
</dbReference>
<dbReference type="PANTHER" id="PTHR30055">
    <property type="entry name" value="HTH-TYPE TRANSCRIPTIONAL REGULATOR RUTR"/>
    <property type="match status" value="1"/>
</dbReference>
<evidence type="ECO:0000313" key="4">
    <source>
        <dbReference type="EMBL" id="TPE63060.1"/>
    </source>
</evidence>
<dbReference type="GO" id="GO:0003700">
    <property type="term" value="F:DNA-binding transcription factor activity"/>
    <property type="evidence" value="ECO:0007669"/>
    <property type="project" value="TreeGrafter"/>
</dbReference>
<evidence type="ECO:0000313" key="5">
    <source>
        <dbReference type="Proteomes" id="UP000319897"/>
    </source>
</evidence>
<keyword evidence="1 2" id="KW-0238">DNA-binding</keyword>
<dbReference type="Proteomes" id="UP000319897">
    <property type="component" value="Unassembled WGS sequence"/>
</dbReference>
<protein>
    <submittedName>
        <fullName evidence="4">TetR/AcrR family transcriptional regulator</fullName>
    </submittedName>
</protein>
<dbReference type="InterPro" id="IPR009057">
    <property type="entry name" value="Homeodomain-like_sf"/>
</dbReference>
<name>A0A501XR69_9SPHN</name>
<comment type="caution">
    <text evidence="4">The sequence shown here is derived from an EMBL/GenBank/DDBJ whole genome shotgun (WGS) entry which is preliminary data.</text>
</comment>
<dbReference type="AlphaFoldDB" id="A0A501XR69"/>
<dbReference type="GO" id="GO:0000976">
    <property type="term" value="F:transcription cis-regulatory region binding"/>
    <property type="evidence" value="ECO:0007669"/>
    <property type="project" value="TreeGrafter"/>
</dbReference>
<dbReference type="Gene3D" id="1.10.357.10">
    <property type="entry name" value="Tetracycline Repressor, domain 2"/>
    <property type="match status" value="1"/>
</dbReference>
<organism evidence="4 5">
    <name type="scientific">Sandaracinobacter neustonicus</name>
    <dbReference type="NCBI Taxonomy" id="1715348"/>
    <lineage>
        <taxon>Bacteria</taxon>
        <taxon>Pseudomonadati</taxon>
        <taxon>Pseudomonadota</taxon>
        <taxon>Alphaproteobacteria</taxon>
        <taxon>Sphingomonadales</taxon>
        <taxon>Sphingosinicellaceae</taxon>
        <taxon>Sandaracinobacter</taxon>
    </lineage>
</organism>
<keyword evidence="5" id="KW-1185">Reference proteome</keyword>